<accession>A0ABN6J7X0</accession>
<proteinExistence type="predicted"/>
<reference evidence="2" key="1">
    <citation type="submission" date="2021-07" db="EMBL/GenBank/DDBJ databases">
        <title>Complete genome sequencing of a Clostridium isolate.</title>
        <authorList>
            <person name="Ueki A."/>
            <person name="Tonouchi A."/>
        </authorList>
    </citation>
    <scope>NUCLEOTIDE SEQUENCE [LARGE SCALE GENOMIC DNA]</scope>
    <source>
        <strain evidence="2">C5S11</strain>
    </source>
</reference>
<evidence type="ECO:0000313" key="2">
    <source>
        <dbReference type="Proteomes" id="UP000824633"/>
    </source>
</evidence>
<name>A0ABN6J7X0_9CLOT</name>
<evidence type="ECO:0008006" key="3">
    <source>
        <dbReference type="Google" id="ProtNLM"/>
    </source>
</evidence>
<dbReference type="Proteomes" id="UP000824633">
    <property type="component" value="Chromosome"/>
</dbReference>
<evidence type="ECO:0000313" key="1">
    <source>
        <dbReference type="EMBL" id="BCZ49366.1"/>
    </source>
</evidence>
<dbReference type="RefSeq" id="WP_224035551.1">
    <property type="nucleotide sequence ID" value="NZ_AP024849.1"/>
</dbReference>
<protein>
    <recommendedName>
        <fullName evidence="3">DUF1450 domain-containing protein</fullName>
    </recommendedName>
</protein>
<gene>
    <name evidence="1" type="ORF">psyc5s11_54330</name>
</gene>
<dbReference type="EMBL" id="AP024849">
    <property type="protein sequence ID" value="BCZ49366.1"/>
    <property type="molecule type" value="Genomic_DNA"/>
</dbReference>
<organism evidence="1 2">
    <name type="scientific">Clostridium gelidum</name>
    <dbReference type="NCBI Taxonomy" id="704125"/>
    <lineage>
        <taxon>Bacteria</taxon>
        <taxon>Bacillati</taxon>
        <taxon>Bacillota</taxon>
        <taxon>Clostridia</taxon>
        <taxon>Eubacteriales</taxon>
        <taxon>Clostridiaceae</taxon>
        <taxon>Clostridium</taxon>
    </lineage>
</organism>
<keyword evidence="2" id="KW-1185">Reference proteome</keyword>
<sequence length="70" mass="8167">MPKYKVCKHTCNYDELVKALNDNHIEFKTKDCIKNCSKCRSKVLIKKDDDYISAKTVEKLISKLNLDTNE</sequence>